<keyword evidence="4" id="KW-1185">Reference proteome</keyword>
<dbReference type="Pfam" id="PF18126">
    <property type="entry name" value="Mitoc_mL59"/>
    <property type="match status" value="1"/>
</dbReference>
<evidence type="ECO:0000256" key="1">
    <source>
        <dbReference type="SAM" id="MobiDB-lite"/>
    </source>
</evidence>
<dbReference type="GeneID" id="25266167"/>
<dbReference type="STRING" id="1037660.A0A066VBY0"/>
<feature type="compositionally biased region" description="Low complexity" evidence="1">
    <location>
        <begin position="61"/>
        <end position="72"/>
    </location>
</feature>
<evidence type="ECO:0000313" key="3">
    <source>
        <dbReference type="EMBL" id="KDN39252.1"/>
    </source>
</evidence>
<feature type="compositionally biased region" description="Polar residues" evidence="1">
    <location>
        <begin position="47"/>
        <end position="60"/>
    </location>
</feature>
<dbReference type="EMBL" id="JMSN01000107">
    <property type="protein sequence ID" value="KDN39252.1"/>
    <property type="molecule type" value="Genomic_DNA"/>
</dbReference>
<dbReference type="OMA" id="CWAPPKY"/>
<dbReference type="HOGENOM" id="CLU_058283_0_0_1"/>
<dbReference type="OrthoDB" id="18529at2759"/>
<protein>
    <recommendedName>
        <fullName evidence="2">Large ribosomal subunit protein mL59 domain-containing protein</fullName>
    </recommendedName>
</protein>
<dbReference type="GO" id="GO:0005762">
    <property type="term" value="C:mitochondrial large ribosomal subunit"/>
    <property type="evidence" value="ECO:0007669"/>
    <property type="project" value="InterPro"/>
</dbReference>
<dbReference type="PANTHER" id="PTHR28041:SF1">
    <property type="entry name" value="LARGE RIBOSOMAL SUBUNIT PROTEIN ML59"/>
    <property type="match status" value="1"/>
</dbReference>
<feature type="region of interest" description="Disordered" evidence="1">
    <location>
        <begin position="44"/>
        <end position="72"/>
    </location>
</feature>
<dbReference type="PANTHER" id="PTHR28041">
    <property type="entry name" value="54S RIBOSOMAL PROTEIN L25, MITOCHONDRIAL"/>
    <property type="match status" value="1"/>
</dbReference>
<feature type="compositionally biased region" description="Basic and acidic residues" evidence="1">
    <location>
        <begin position="216"/>
        <end position="225"/>
    </location>
</feature>
<organism evidence="3 4">
    <name type="scientific">Tilletiaria anomala (strain ATCC 24038 / CBS 436.72 / UBC 951)</name>
    <dbReference type="NCBI Taxonomy" id="1037660"/>
    <lineage>
        <taxon>Eukaryota</taxon>
        <taxon>Fungi</taxon>
        <taxon>Dikarya</taxon>
        <taxon>Basidiomycota</taxon>
        <taxon>Ustilaginomycotina</taxon>
        <taxon>Exobasidiomycetes</taxon>
        <taxon>Georgefischeriales</taxon>
        <taxon>Tilletiariaceae</taxon>
        <taxon>Tilletiaria</taxon>
    </lineage>
</organism>
<dbReference type="AlphaFoldDB" id="A0A066VBY0"/>
<dbReference type="GO" id="GO:0003735">
    <property type="term" value="F:structural constituent of ribosome"/>
    <property type="evidence" value="ECO:0007669"/>
    <property type="project" value="InterPro"/>
</dbReference>
<dbReference type="Proteomes" id="UP000027361">
    <property type="component" value="Unassembled WGS sequence"/>
</dbReference>
<comment type="caution">
    <text evidence="3">The sequence shown here is derived from an EMBL/GenBank/DDBJ whole genome shotgun (WGS) entry which is preliminary data.</text>
</comment>
<feature type="domain" description="Large ribosomal subunit protein mL59" evidence="2">
    <location>
        <begin position="54"/>
        <end position="245"/>
    </location>
</feature>
<gene>
    <name evidence="3" type="ORF">K437DRAFT_270353</name>
</gene>
<dbReference type="InParanoid" id="A0A066VBY0"/>
<proteinExistence type="predicted"/>
<feature type="region of interest" description="Disordered" evidence="1">
    <location>
        <begin position="206"/>
        <end position="225"/>
    </location>
</feature>
<dbReference type="RefSeq" id="XP_013240975.1">
    <property type="nucleotide sequence ID" value="XM_013385521.1"/>
</dbReference>
<sequence>MTSNMLMRGACTCGTLRTGPSAAIRSSVSAPICRTLQTITAAEPGLATSQSPKLNQTSKGSSPSTPAPSAASQNLFQRWRNPATGKWRPPQYSLRAQAQIASAALQMGTIDELPRSPKVAKFIARARANARALQAPASTSAGTAQGAMAMEYNLGADAATDAAAGASSADAEALNAALRGWHLSSEQDSAMAKAIVHSMRNRGPYAGRKGKMFKGTKSERGAKAKAAKIDDKLQAMSKTVAEWRQSKLAAKAKHRPSLPF</sequence>
<evidence type="ECO:0000313" key="4">
    <source>
        <dbReference type="Proteomes" id="UP000027361"/>
    </source>
</evidence>
<evidence type="ECO:0000259" key="2">
    <source>
        <dbReference type="Pfam" id="PF18126"/>
    </source>
</evidence>
<reference evidence="3 4" key="1">
    <citation type="submission" date="2014-05" db="EMBL/GenBank/DDBJ databases">
        <title>Draft genome sequence of a rare smut relative, Tilletiaria anomala UBC 951.</title>
        <authorList>
            <consortium name="DOE Joint Genome Institute"/>
            <person name="Toome M."/>
            <person name="Kuo A."/>
            <person name="Henrissat B."/>
            <person name="Lipzen A."/>
            <person name="Tritt A."/>
            <person name="Yoshinaga Y."/>
            <person name="Zane M."/>
            <person name="Barry K."/>
            <person name="Grigoriev I.V."/>
            <person name="Spatafora J.W."/>
            <person name="Aimea M.C."/>
        </authorList>
    </citation>
    <scope>NUCLEOTIDE SEQUENCE [LARGE SCALE GENOMIC DNA]</scope>
    <source>
        <strain evidence="3 4">UBC 951</strain>
    </source>
</reference>
<dbReference type="InterPro" id="IPR037507">
    <property type="entry name" value="Ribosomal_mL59"/>
</dbReference>
<dbReference type="InterPro" id="IPR040922">
    <property type="entry name" value="Ribosomal_mL59_dom"/>
</dbReference>
<accession>A0A066VBY0</accession>
<name>A0A066VBY0_TILAU</name>